<dbReference type="AlphaFoldDB" id="A0ABD3QMJ8"/>
<name>A0ABD3QMJ8_9STRA</name>
<keyword evidence="4" id="KW-1185">Reference proteome</keyword>
<dbReference type="InterPro" id="IPR005225">
    <property type="entry name" value="Small_GTP-bd"/>
</dbReference>
<dbReference type="Proteomes" id="UP001530400">
    <property type="component" value="Unassembled WGS sequence"/>
</dbReference>
<evidence type="ECO:0000313" key="4">
    <source>
        <dbReference type="Proteomes" id="UP001530400"/>
    </source>
</evidence>
<dbReference type="InterPro" id="IPR027417">
    <property type="entry name" value="P-loop_NTPase"/>
</dbReference>
<evidence type="ECO:0000256" key="2">
    <source>
        <dbReference type="SAM" id="MobiDB-lite"/>
    </source>
</evidence>
<dbReference type="SMART" id="SM00174">
    <property type="entry name" value="RHO"/>
    <property type="match status" value="1"/>
</dbReference>
<dbReference type="Pfam" id="PF00071">
    <property type="entry name" value="Ras"/>
    <property type="match status" value="1"/>
</dbReference>
<dbReference type="CDD" id="cd00154">
    <property type="entry name" value="Rab"/>
    <property type="match status" value="1"/>
</dbReference>
<evidence type="ECO:0000313" key="3">
    <source>
        <dbReference type="EMBL" id="KAL3801298.1"/>
    </source>
</evidence>
<dbReference type="SMART" id="SM00175">
    <property type="entry name" value="RAB"/>
    <property type="match status" value="1"/>
</dbReference>
<gene>
    <name evidence="3" type="ORF">ACHAWO_002156</name>
</gene>
<dbReference type="PROSITE" id="PS51419">
    <property type="entry name" value="RAB"/>
    <property type="match status" value="1"/>
</dbReference>
<dbReference type="Gene3D" id="3.40.50.300">
    <property type="entry name" value="P-loop containing nucleotide triphosphate hydrolases"/>
    <property type="match status" value="1"/>
</dbReference>
<evidence type="ECO:0000256" key="1">
    <source>
        <dbReference type="ARBA" id="ARBA00022741"/>
    </source>
</evidence>
<proteinExistence type="predicted"/>
<feature type="compositionally biased region" description="Polar residues" evidence="2">
    <location>
        <begin position="239"/>
        <end position="251"/>
    </location>
</feature>
<dbReference type="SUPFAM" id="SSF52540">
    <property type="entry name" value="P-loop containing nucleoside triphosphate hydrolases"/>
    <property type="match status" value="1"/>
</dbReference>
<feature type="compositionally biased region" description="Basic residues" evidence="2">
    <location>
        <begin position="259"/>
        <end position="282"/>
    </location>
</feature>
<organism evidence="3 4">
    <name type="scientific">Cyclotella atomus</name>
    <dbReference type="NCBI Taxonomy" id="382360"/>
    <lineage>
        <taxon>Eukaryota</taxon>
        <taxon>Sar</taxon>
        <taxon>Stramenopiles</taxon>
        <taxon>Ochrophyta</taxon>
        <taxon>Bacillariophyta</taxon>
        <taxon>Coscinodiscophyceae</taxon>
        <taxon>Thalassiosirophycidae</taxon>
        <taxon>Stephanodiscales</taxon>
        <taxon>Stephanodiscaceae</taxon>
        <taxon>Cyclotella</taxon>
    </lineage>
</organism>
<protein>
    <submittedName>
        <fullName evidence="3">Uncharacterized protein</fullName>
    </submittedName>
</protein>
<sequence>MPHVEIPSTEIKVVLLGSSHTGKTSLVTRFSEGYYRENSRPATVGASFVTKRIAHANENVKVQIWDTAGAAHFKPMACMFYKDASAVIVCYDVCCETSFEEMRGWLEELRVKASQDLVVAIAGLKADLLDTNYEGGEVVPQSEVEELADTLGVIYVPTSAKSNHNVNLLFQNVADEVLLRRREARKIMIQKNNSEENVGESCAMNGGQDHVLEHRDAMEVHPSGRDSPRRRKYDKQRSYRVNTTEAESSQKTPPPRTPKSGRSKTRITVDKKKRSGSRTPRRSNRDNTLLEDEMEIKTSNGGHGCCQPVGCGAGEGVGGGSGCIVS</sequence>
<dbReference type="EMBL" id="JALLPJ020000141">
    <property type="protein sequence ID" value="KAL3801298.1"/>
    <property type="molecule type" value="Genomic_DNA"/>
</dbReference>
<dbReference type="SMART" id="SM00173">
    <property type="entry name" value="RAS"/>
    <property type="match status" value="1"/>
</dbReference>
<reference evidence="3 4" key="1">
    <citation type="submission" date="2024-10" db="EMBL/GenBank/DDBJ databases">
        <title>Updated reference genomes for cyclostephanoid diatoms.</title>
        <authorList>
            <person name="Roberts W.R."/>
            <person name="Alverson A.J."/>
        </authorList>
    </citation>
    <scope>NUCLEOTIDE SEQUENCE [LARGE SCALE GENOMIC DNA]</scope>
    <source>
        <strain evidence="3 4">AJA010-31</strain>
    </source>
</reference>
<feature type="compositionally biased region" description="Basic and acidic residues" evidence="2">
    <location>
        <begin position="216"/>
        <end position="227"/>
    </location>
</feature>
<accession>A0ABD3QMJ8</accession>
<dbReference type="GO" id="GO:0000166">
    <property type="term" value="F:nucleotide binding"/>
    <property type="evidence" value="ECO:0007669"/>
    <property type="project" value="UniProtKB-KW"/>
</dbReference>
<dbReference type="FunFam" id="3.40.50.300:FF:000808">
    <property type="entry name" value="Small GTP-binding protein, putative"/>
    <property type="match status" value="1"/>
</dbReference>
<feature type="region of interest" description="Disordered" evidence="2">
    <location>
        <begin position="216"/>
        <end position="291"/>
    </location>
</feature>
<comment type="caution">
    <text evidence="3">The sequence shown here is derived from an EMBL/GenBank/DDBJ whole genome shotgun (WGS) entry which is preliminary data.</text>
</comment>
<dbReference type="PANTHER" id="PTHR47978">
    <property type="match status" value="1"/>
</dbReference>
<dbReference type="PRINTS" id="PR00449">
    <property type="entry name" value="RASTRNSFRMNG"/>
</dbReference>
<dbReference type="PROSITE" id="PS51421">
    <property type="entry name" value="RAS"/>
    <property type="match status" value="1"/>
</dbReference>
<keyword evidence="1" id="KW-0547">Nucleotide-binding</keyword>
<dbReference type="InterPro" id="IPR001806">
    <property type="entry name" value="Small_GTPase"/>
</dbReference>
<dbReference type="NCBIfam" id="TIGR00231">
    <property type="entry name" value="small_GTP"/>
    <property type="match status" value="1"/>
</dbReference>